<organism evidence="17 18">
    <name type="scientific">Dentipellis fragilis</name>
    <dbReference type="NCBI Taxonomy" id="205917"/>
    <lineage>
        <taxon>Eukaryota</taxon>
        <taxon>Fungi</taxon>
        <taxon>Dikarya</taxon>
        <taxon>Basidiomycota</taxon>
        <taxon>Agaricomycotina</taxon>
        <taxon>Agaricomycetes</taxon>
        <taxon>Russulales</taxon>
        <taxon>Hericiaceae</taxon>
        <taxon>Dentipellis</taxon>
    </lineage>
</organism>
<comment type="cofactor">
    <cofactor evidence="1">
        <name>heme</name>
        <dbReference type="ChEBI" id="CHEBI:30413"/>
    </cofactor>
</comment>
<dbReference type="STRING" id="205917.A0A4Y9XS09"/>
<dbReference type="AlphaFoldDB" id="A0A4Y9XS09"/>
<comment type="similarity">
    <text evidence="4">Belongs to the cytochrome P450 family.</text>
</comment>
<evidence type="ECO:0000259" key="16">
    <source>
        <dbReference type="PROSITE" id="PS50181"/>
    </source>
</evidence>
<dbReference type="Pfam" id="PF12937">
    <property type="entry name" value="F-box-like"/>
    <property type="match status" value="1"/>
</dbReference>
<dbReference type="PANTHER" id="PTHR46300:SF2">
    <property type="entry name" value="CYTOCHROME P450 MONOOXYGENASE ALNH-RELATED"/>
    <property type="match status" value="1"/>
</dbReference>
<dbReference type="InterPro" id="IPR050364">
    <property type="entry name" value="Cytochrome_P450_fung"/>
</dbReference>
<dbReference type="PRINTS" id="PR00463">
    <property type="entry name" value="EP450I"/>
</dbReference>
<dbReference type="GO" id="GO:0005506">
    <property type="term" value="F:iron ion binding"/>
    <property type="evidence" value="ECO:0007669"/>
    <property type="project" value="InterPro"/>
</dbReference>
<dbReference type="InterPro" id="IPR036047">
    <property type="entry name" value="F-box-like_dom_sf"/>
</dbReference>
<gene>
    <name evidence="17" type="ORF">EVG20_g10761</name>
</gene>
<dbReference type="EMBL" id="SEOQ01001397">
    <property type="protein sequence ID" value="TFY51971.1"/>
    <property type="molecule type" value="Genomic_DNA"/>
</dbReference>
<evidence type="ECO:0000256" key="15">
    <source>
        <dbReference type="SAM" id="MobiDB-lite"/>
    </source>
</evidence>
<evidence type="ECO:0000256" key="13">
    <source>
        <dbReference type="ARBA" id="ARBA00023033"/>
    </source>
</evidence>
<keyword evidence="18" id="KW-1185">Reference proteome</keyword>
<keyword evidence="9" id="KW-0802">TPR repeat</keyword>
<evidence type="ECO:0000256" key="7">
    <source>
        <dbReference type="ARBA" id="ARBA00022692"/>
    </source>
</evidence>
<feature type="domain" description="F-box" evidence="16">
    <location>
        <begin position="462"/>
        <end position="508"/>
    </location>
</feature>
<comment type="subcellular location">
    <subcellularLocation>
        <location evidence="2">Membrane</location>
    </subcellularLocation>
</comment>
<keyword evidence="10" id="KW-1133">Transmembrane helix</keyword>
<dbReference type="SUPFAM" id="SSF81383">
    <property type="entry name" value="F-box domain"/>
    <property type="match status" value="1"/>
</dbReference>
<dbReference type="SUPFAM" id="SSF48264">
    <property type="entry name" value="Cytochrome P450"/>
    <property type="match status" value="1"/>
</dbReference>
<comment type="pathway">
    <text evidence="3">Secondary metabolite biosynthesis.</text>
</comment>
<dbReference type="InterPro" id="IPR036396">
    <property type="entry name" value="Cyt_P450_sf"/>
</dbReference>
<keyword evidence="7" id="KW-0812">Transmembrane</keyword>
<evidence type="ECO:0000256" key="11">
    <source>
        <dbReference type="ARBA" id="ARBA00023002"/>
    </source>
</evidence>
<evidence type="ECO:0000256" key="4">
    <source>
        <dbReference type="ARBA" id="ARBA00010617"/>
    </source>
</evidence>
<dbReference type="GO" id="GO:0016567">
    <property type="term" value="P:protein ubiquitination"/>
    <property type="evidence" value="ECO:0007669"/>
    <property type="project" value="UniProtKB-UniPathway"/>
</dbReference>
<evidence type="ECO:0000256" key="10">
    <source>
        <dbReference type="ARBA" id="ARBA00022989"/>
    </source>
</evidence>
<dbReference type="Proteomes" id="UP000298327">
    <property type="component" value="Unassembled WGS sequence"/>
</dbReference>
<feature type="region of interest" description="Disordered" evidence="15">
    <location>
        <begin position="267"/>
        <end position="307"/>
    </location>
</feature>
<dbReference type="UniPathway" id="UPA00143"/>
<accession>A0A4Y9XS09</accession>
<evidence type="ECO:0000256" key="9">
    <source>
        <dbReference type="ARBA" id="ARBA00022803"/>
    </source>
</evidence>
<evidence type="ECO:0000256" key="3">
    <source>
        <dbReference type="ARBA" id="ARBA00005179"/>
    </source>
</evidence>
<evidence type="ECO:0000256" key="5">
    <source>
        <dbReference type="ARBA" id="ARBA00019775"/>
    </source>
</evidence>
<dbReference type="InterPro" id="IPR001810">
    <property type="entry name" value="F-box_dom"/>
</dbReference>
<dbReference type="OrthoDB" id="2117972at2759"/>
<dbReference type="Gene3D" id="1.10.630.10">
    <property type="entry name" value="Cytochrome P450"/>
    <property type="match status" value="1"/>
</dbReference>
<dbReference type="Pfam" id="PF19270">
    <property type="entry name" value="FBO_C"/>
    <property type="match status" value="1"/>
</dbReference>
<keyword evidence="6" id="KW-0349">Heme</keyword>
<evidence type="ECO:0000256" key="1">
    <source>
        <dbReference type="ARBA" id="ARBA00001971"/>
    </source>
</evidence>
<dbReference type="GO" id="GO:0016705">
    <property type="term" value="F:oxidoreductase activity, acting on paired donors, with incorporation or reduction of molecular oxygen"/>
    <property type="evidence" value="ECO:0007669"/>
    <property type="project" value="InterPro"/>
</dbReference>
<keyword evidence="11" id="KW-0560">Oxidoreductase</keyword>
<name>A0A4Y9XS09_9AGAM</name>
<dbReference type="PROSITE" id="PS50181">
    <property type="entry name" value="FBOX"/>
    <property type="match status" value="1"/>
</dbReference>
<dbReference type="PANTHER" id="PTHR46300">
    <property type="entry name" value="P450, PUTATIVE (EUROFUNG)-RELATED-RELATED"/>
    <property type="match status" value="1"/>
</dbReference>
<keyword evidence="8" id="KW-0479">Metal-binding</keyword>
<evidence type="ECO:0000256" key="8">
    <source>
        <dbReference type="ARBA" id="ARBA00022723"/>
    </source>
</evidence>
<keyword evidence="13" id="KW-0503">Monooxygenase</keyword>
<protein>
    <recommendedName>
        <fullName evidence="5">F-box only protein 9</fullName>
    </recommendedName>
</protein>
<evidence type="ECO:0000313" key="18">
    <source>
        <dbReference type="Proteomes" id="UP000298327"/>
    </source>
</evidence>
<proteinExistence type="inferred from homology"/>
<dbReference type="GO" id="GO:0016020">
    <property type="term" value="C:membrane"/>
    <property type="evidence" value="ECO:0007669"/>
    <property type="project" value="UniProtKB-SubCell"/>
</dbReference>
<evidence type="ECO:0000256" key="6">
    <source>
        <dbReference type="ARBA" id="ARBA00022617"/>
    </source>
</evidence>
<evidence type="ECO:0000313" key="17">
    <source>
        <dbReference type="EMBL" id="TFY51971.1"/>
    </source>
</evidence>
<sequence>MLAHVDEEDEEDICGMAGILYAAGQETTVTVLNSFVLAMVLNPEVQRKAQEEIDYVFPSNWLPTIDDHGDLPYIEAVMKEVYRWLAPVPNGLPHAVMEDDVYNGYFIPKGTVIIPSLQQMCNDCPRPTEFLPHRFIDGTDRGSVPADPADTAIAQMLSSFEFLPEIVDGKECPPLAEFEDATTSQIRQRKGDGVSDFEYLPILLKQSGRADAAKYESIHRADFDFVKGSAGSPSAPSCIEVATAEGVEDPEELKKFREKWKAEVRRKRQEKEQEREEPKQVAHSASSAEPIPPTSVTSQETLWPDTDADSTYVPSVLEVSVASSSTAVSSATFVSNGAHLVRNRALDVYTRAVQCEQASQLDDALDLYRQAFRMDPDVDRAYSFAQRRAEAMQPITDRPAHRKSLSVTSSPEVEAITEGVKALKPPSASVEHSKRGTSGALTWLLETFGHPLSFEPEDEKQPCAFNSLPDELISHILNYLGPSGIERFAAISKKARVLTLDPLIWRGFCEAIYKPPQISIDDSAEKMVAELYASDYRRMYIEQPRVRVDGVYIAVCHYIRSGQSENAWVNISHLITYHRYLRFYPSGQVISLLANEEFEPQQVIPMLKPTLRMKGFHIGSWQLSGTTILVTNLVDPSSPASKYTFQMCLTLRSRPLGRWNKLDFDGYESVNRATGEASPFSLKNERAFWFSKVRSYGAV</sequence>
<evidence type="ECO:0000256" key="14">
    <source>
        <dbReference type="ARBA" id="ARBA00023136"/>
    </source>
</evidence>
<dbReference type="InterPro" id="IPR036181">
    <property type="entry name" value="MIT_dom_sf"/>
</dbReference>
<keyword evidence="14" id="KW-0472">Membrane</keyword>
<reference evidence="17 18" key="1">
    <citation type="submission" date="2019-02" db="EMBL/GenBank/DDBJ databases">
        <title>Genome sequencing of the rare red list fungi Dentipellis fragilis.</title>
        <authorList>
            <person name="Buettner E."/>
            <person name="Kellner H."/>
        </authorList>
    </citation>
    <scope>NUCLEOTIDE SEQUENCE [LARGE SCALE GENOMIC DNA]</scope>
    <source>
        <strain evidence="17 18">DSM 105465</strain>
    </source>
</reference>
<dbReference type="InterPro" id="IPR045464">
    <property type="entry name" value="Hrt3/FBXO9_C"/>
</dbReference>
<dbReference type="InterPro" id="IPR002401">
    <property type="entry name" value="Cyt_P450_E_grp-I"/>
</dbReference>
<evidence type="ECO:0000256" key="12">
    <source>
        <dbReference type="ARBA" id="ARBA00023004"/>
    </source>
</evidence>
<dbReference type="GO" id="GO:0020037">
    <property type="term" value="F:heme binding"/>
    <property type="evidence" value="ECO:0007669"/>
    <property type="project" value="InterPro"/>
</dbReference>
<dbReference type="SUPFAM" id="SSF116846">
    <property type="entry name" value="MIT domain"/>
    <property type="match status" value="1"/>
</dbReference>
<keyword evidence="12" id="KW-0408">Iron</keyword>
<comment type="caution">
    <text evidence="17">The sequence shown here is derived from an EMBL/GenBank/DDBJ whole genome shotgun (WGS) entry which is preliminary data.</text>
</comment>
<dbReference type="GO" id="GO:0004497">
    <property type="term" value="F:monooxygenase activity"/>
    <property type="evidence" value="ECO:0007669"/>
    <property type="project" value="UniProtKB-KW"/>
</dbReference>
<evidence type="ECO:0000256" key="2">
    <source>
        <dbReference type="ARBA" id="ARBA00004370"/>
    </source>
</evidence>
<dbReference type="InterPro" id="IPR001128">
    <property type="entry name" value="Cyt_P450"/>
</dbReference>
<feature type="compositionally biased region" description="Basic and acidic residues" evidence="15">
    <location>
        <begin position="267"/>
        <end position="280"/>
    </location>
</feature>
<dbReference type="Gene3D" id="1.20.1280.50">
    <property type="match status" value="1"/>
</dbReference>
<dbReference type="Pfam" id="PF00067">
    <property type="entry name" value="p450"/>
    <property type="match status" value="1"/>
</dbReference>